<dbReference type="EMBL" id="CM020618">
    <property type="protein sequence ID" value="KAK1861298.1"/>
    <property type="molecule type" value="Genomic_DNA"/>
</dbReference>
<reference evidence="1" key="1">
    <citation type="submission" date="2019-11" db="EMBL/GenBank/DDBJ databases">
        <title>Nori genome reveals adaptations in red seaweeds to the harsh intertidal environment.</title>
        <authorList>
            <person name="Wang D."/>
            <person name="Mao Y."/>
        </authorList>
    </citation>
    <scope>NUCLEOTIDE SEQUENCE</scope>
    <source>
        <tissue evidence="1">Gametophyte</tissue>
    </source>
</reference>
<proteinExistence type="predicted"/>
<name>A0ACC3BUL5_PYRYE</name>
<accession>A0ACC3BUL5</accession>
<keyword evidence="2" id="KW-1185">Reference proteome</keyword>
<organism evidence="1 2">
    <name type="scientific">Pyropia yezoensis</name>
    <name type="common">Susabi-nori</name>
    <name type="synonym">Porphyra yezoensis</name>
    <dbReference type="NCBI Taxonomy" id="2788"/>
    <lineage>
        <taxon>Eukaryota</taxon>
        <taxon>Rhodophyta</taxon>
        <taxon>Bangiophyceae</taxon>
        <taxon>Bangiales</taxon>
        <taxon>Bangiaceae</taxon>
        <taxon>Pyropia</taxon>
    </lineage>
</organism>
<evidence type="ECO:0000313" key="1">
    <source>
        <dbReference type="EMBL" id="KAK1861298.1"/>
    </source>
</evidence>
<comment type="caution">
    <text evidence="1">The sequence shown here is derived from an EMBL/GenBank/DDBJ whole genome shotgun (WGS) entry which is preliminary data.</text>
</comment>
<sequence>METSEPPTPPARRRRRPPSRKAPVGMMSLLTAVNTTVARRGFSTSHAHLLSDILGASHTSRSSTATKLRRLRELAAAAKAEGESSAVGAATAAGTAAGGLEGHGATTATPGDGANAAAATVGPAPAPAPAVRAAFAAVAVEAAATARATTAVRCALAHKLRAARAAVAASGPPVRVGGRGGGGGGRGGGVGSEGRSKYEARAIGSVFASGCHSLERLATLVGLPVVAAPELGAAGGVDAGGGVDAFKAFYERHVRVYDADERFFNVLRVAAEMERKPRESLSPKRGGIGVAVGKAPTYARPTVPRAVVARVVERLISSRGSPLYMDNMDVAVECVLYRVNAHPHTERYSARELRDAGLAQSLLNYESCGIFAGTLGGLDAARFGGLLMDWNDALEGAAPRSPETSTGGDDGDSLSMGGGGGDAAASDDGGWTSDSSAGNESVVSTAEPSVPGLDGDDAAALQTTTVGDTGEAELRAMFGDAYDPPGMSGVDSDSELGGDVDEGVPLAVSGDANGIGDDANGAVSKGVDDGDTNGSGYRASFPPVTQPPPPSSPIESPSASPSRSVVSRLPPLEEDSISAGALHAFCASKSLLTPRAIAAVVRAYGHSATRRLSVTAFARLFLALTDCGDQGAVGFWFPIVDHDGDGVLGLGDVTHFYKQKRVIGMREEGGVVLACVRDVWTRLVGMTAGAASSGEGCGGIGGGGVGGGARRRTPGMSMRDFRLLTPKEREFILCALLVRRVDDAAIVNVRATMLAGGGEAGGRLAAM</sequence>
<protein>
    <submittedName>
        <fullName evidence="1">Uncharacterized protein</fullName>
    </submittedName>
</protein>
<dbReference type="Proteomes" id="UP000798662">
    <property type="component" value="Chromosome 1"/>
</dbReference>
<evidence type="ECO:0000313" key="2">
    <source>
        <dbReference type="Proteomes" id="UP000798662"/>
    </source>
</evidence>
<gene>
    <name evidence="1" type="ORF">I4F81_003882</name>
</gene>